<name>A0A158CL83_9BURK</name>
<accession>A0A158CL83</accession>
<sequence length="202" mass="23454">MDKAELLKLLFPYYRDHAAMRKLWEQREKFALVLRHALHLEYLNPISSLDEYARFFLDFTSATLIASVDDLVDVASVVEGDERSSFMSFFVENRLVSDQIICDLLDAPDKVDEIGYADEWIDYPIRLKAGKMIFFAEPESISTDQLIPRGVGVDDFLKQYLLSWAYEEGKLSLEGIDFFRLNFRKKFDSLTAIKRRDDNQAG</sequence>
<dbReference type="OrthoDB" id="9554260at2"/>
<dbReference type="RefSeq" id="WP_062607382.1">
    <property type="nucleotide sequence ID" value="NZ_FCOX02000021.1"/>
</dbReference>
<dbReference type="Proteomes" id="UP000071859">
    <property type="component" value="Unassembled WGS sequence"/>
</dbReference>
<dbReference type="EMBL" id="FCOX02000021">
    <property type="protein sequence ID" value="SAK83133.1"/>
    <property type="molecule type" value="Genomic_DNA"/>
</dbReference>
<dbReference type="AlphaFoldDB" id="A0A158CL83"/>
<keyword evidence="2" id="KW-1185">Reference proteome</keyword>
<reference evidence="1" key="1">
    <citation type="submission" date="2016-01" db="EMBL/GenBank/DDBJ databases">
        <authorList>
            <person name="Peeters C."/>
        </authorList>
    </citation>
    <scope>NUCLEOTIDE SEQUENCE</scope>
    <source>
        <strain evidence="1">LMG 29321</strain>
    </source>
</reference>
<comment type="caution">
    <text evidence="1">The sequence shown here is derived from an EMBL/GenBank/DDBJ whole genome shotgun (WGS) entry which is preliminary data.</text>
</comment>
<protein>
    <submittedName>
        <fullName evidence="1">Uncharacterized protein</fullName>
    </submittedName>
</protein>
<organism evidence="1 2">
    <name type="scientific">Caballeronia calidae</name>
    <dbReference type="NCBI Taxonomy" id="1777139"/>
    <lineage>
        <taxon>Bacteria</taxon>
        <taxon>Pseudomonadati</taxon>
        <taxon>Pseudomonadota</taxon>
        <taxon>Betaproteobacteria</taxon>
        <taxon>Burkholderiales</taxon>
        <taxon>Burkholderiaceae</taxon>
        <taxon>Caballeronia</taxon>
    </lineage>
</organism>
<gene>
    <name evidence="1" type="ORF">AWB78_04094</name>
</gene>
<proteinExistence type="predicted"/>
<evidence type="ECO:0000313" key="2">
    <source>
        <dbReference type="Proteomes" id="UP000071859"/>
    </source>
</evidence>
<evidence type="ECO:0000313" key="1">
    <source>
        <dbReference type="EMBL" id="SAK83133.1"/>
    </source>
</evidence>